<keyword evidence="3" id="KW-1185">Reference proteome</keyword>
<evidence type="ECO:0000313" key="3">
    <source>
        <dbReference type="Proteomes" id="UP000054549"/>
    </source>
</evidence>
<dbReference type="AlphaFoldDB" id="A0A0C2WF66"/>
<protein>
    <submittedName>
        <fullName evidence="2">Uncharacterized protein</fullName>
    </submittedName>
</protein>
<gene>
    <name evidence="2" type="ORF">M378DRAFT_18109</name>
</gene>
<dbReference type="InParanoid" id="A0A0C2WF66"/>
<keyword evidence="1" id="KW-0812">Transmembrane</keyword>
<name>A0A0C2WF66_AMAMK</name>
<proteinExistence type="predicted"/>
<evidence type="ECO:0000313" key="2">
    <source>
        <dbReference type="EMBL" id="KIL55251.1"/>
    </source>
</evidence>
<sequence>MIRERIYHRKREKGSYLCQLNNTLPPTFFSSSTAPAPNKRNNASKASWNLTIGCTRWATEALTEPSGPDRVGVVDDDVEQPGFNVVKPAHAPAATADVLPVPFVLLVFMPVIVPATIATTAPPAAAPATDSMMMLWKSNPTQSWHLGVGIQQREKDDGVRSSLSFPTDQYRHCMPLRPLMLVMLVIPTMIVPPPPMLLIPLAPPTEQIMRSGIEASGVGNDCIDVCIGESESLVMAYWVL</sequence>
<keyword evidence="1" id="KW-0472">Membrane</keyword>
<accession>A0A0C2WF66</accession>
<dbReference type="EMBL" id="KN818542">
    <property type="protein sequence ID" value="KIL55251.1"/>
    <property type="molecule type" value="Genomic_DNA"/>
</dbReference>
<feature type="transmembrane region" description="Helical" evidence="1">
    <location>
        <begin position="179"/>
        <end position="202"/>
    </location>
</feature>
<reference evidence="2 3" key="1">
    <citation type="submission" date="2014-04" db="EMBL/GenBank/DDBJ databases">
        <title>Evolutionary Origins and Diversification of the Mycorrhizal Mutualists.</title>
        <authorList>
            <consortium name="DOE Joint Genome Institute"/>
            <consortium name="Mycorrhizal Genomics Consortium"/>
            <person name="Kohler A."/>
            <person name="Kuo A."/>
            <person name="Nagy L.G."/>
            <person name="Floudas D."/>
            <person name="Copeland A."/>
            <person name="Barry K.W."/>
            <person name="Cichocki N."/>
            <person name="Veneault-Fourrey C."/>
            <person name="LaButti K."/>
            <person name="Lindquist E.A."/>
            <person name="Lipzen A."/>
            <person name="Lundell T."/>
            <person name="Morin E."/>
            <person name="Murat C."/>
            <person name="Riley R."/>
            <person name="Ohm R."/>
            <person name="Sun H."/>
            <person name="Tunlid A."/>
            <person name="Henrissat B."/>
            <person name="Grigoriev I.V."/>
            <person name="Hibbett D.S."/>
            <person name="Martin F."/>
        </authorList>
    </citation>
    <scope>NUCLEOTIDE SEQUENCE [LARGE SCALE GENOMIC DNA]</scope>
    <source>
        <strain evidence="2 3">Koide BX008</strain>
    </source>
</reference>
<evidence type="ECO:0000256" key="1">
    <source>
        <dbReference type="SAM" id="Phobius"/>
    </source>
</evidence>
<dbReference type="HOGENOM" id="CLU_1156121_0_0_1"/>
<keyword evidence="1" id="KW-1133">Transmembrane helix</keyword>
<dbReference type="Proteomes" id="UP000054549">
    <property type="component" value="Unassembled WGS sequence"/>
</dbReference>
<organism evidence="2 3">
    <name type="scientific">Amanita muscaria (strain Koide BX008)</name>
    <dbReference type="NCBI Taxonomy" id="946122"/>
    <lineage>
        <taxon>Eukaryota</taxon>
        <taxon>Fungi</taxon>
        <taxon>Dikarya</taxon>
        <taxon>Basidiomycota</taxon>
        <taxon>Agaricomycotina</taxon>
        <taxon>Agaricomycetes</taxon>
        <taxon>Agaricomycetidae</taxon>
        <taxon>Agaricales</taxon>
        <taxon>Pluteineae</taxon>
        <taxon>Amanitaceae</taxon>
        <taxon>Amanita</taxon>
    </lineage>
</organism>